<dbReference type="EMBL" id="MOMC01000049">
    <property type="protein sequence ID" value="ONH26791.1"/>
    <property type="molecule type" value="Genomic_DNA"/>
</dbReference>
<gene>
    <name evidence="3" type="ORF">BL253_23935</name>
</gene>
<sequence length="265" mass="26620">MRADGEPNQIWVRFAIAGAALIAVAGVLTTCTDGQSSGSTSSPDSVYAASTVSDDVIARWYDGTRDIRQRIAGDVAEIRARLSAQDGHALRPACTTLADDVTEARALTSGPDTAAQNLFDAGLDGYGDGVTACGNLFDGTQLSVEVLQGQIRKGLTTGDEQWAALATRLSLPMATAAAAPPTETAASGPSTTGTPGAPASTPGTTRPTAVRTTPPPAATRTAPPPATTTPAPPPATTASPAASTPPVDVTTTPTKPSLPTFPGGD</sequence>
<evidence type="ECO:0000256" key="1">
    <source>
        <dbReference type="SAM" id="MobiDB-lite"/>
    </source>
</evidence>
<keyword evidence="2" id="KW-1133">Transmembrane helix</keyword>
<dbReference type="Proteomes" id="UP000188929">
    <property type="component" value="Unassembled WGS sequence"/>
</dbReference>
<evidence type="ECO:0000256" key="2">
    <source>
        <dbReference type="SAM" id="Phobius"/>
    </source>
</evidence>
<accession>A0A1V2I644</accession>
<keyword evidence="2" id="KW-0472">Membrane</keyword>
<proteinExistence type="predicted"/>
<comment type="caution">
    <text evidence="3">The sequence shown here is derived from an EMBL/GenBank/DDBJ whole genome shotgun (WGS) entry which is preliminary data.</text>
</comment>
<evidence type="ECO:0000313" key="3">
    <source>
        <dbReference type="EMBL" id="ONH26791.1"/>
    </source>
</evidence>
<protein>
    <submittedName>
        <fullName evidence="3">Uncharacterized protein</fullName>
    </submittedName>
</protein>
<reference evidence="4" key="1">
    <citation type="submission" date="2016-10" db="EMBL/GenBank/DDBJ databases">
        <title>Frankia sp. NRRL B-16386 Genome sequencing.</title>
        <authorList>
            <person name="Ghodhbane-Gtari F."/>
            <person name="Swanson E."/>
            <person name="Gueddou A."/>
            <person name="Hezbri K."/>
            <person name="Ktari K."/>
            <person name="Nouioui I."/>
            <person name="Morris K."/>
            <person name="Simpson S."/>
            <person name="Abebe-Akele F."/>
            <person name="Thomas K."/>
            <person name="Gtari M."/>
            <person name="Tisa L.S."/>
        </authorList>
    </citation>
    <scope>NUCLEOTIDE SEQUENCE [LARGE SCALE GENOMIC DNA]</scope>
    <source>
        <strain evidence="4">NRRL B-16386</strain>
    </source>
</reference>
<feature type="region of interest" description="Disordered" evidence="1">
    <location>
        <begin position="175"/>
        <end position="265"/>
    </location>
</feature>
<keyword evidence="2" id="KW-0812">Transmembrane</keyword>
<feature type="compositionally biased region" description="Low complexity" evidence="1">
    <location>
        <begin position="175"/>
        <end position="212"/>
    </location>
</feature>
<organism evidence="3 4">
    <name type="scientific">Pseudofrankia asymbiotica</name>
    <dbReference type="NCBI Taxonomy" id="1834516"/>
    <lineage>
        <taxon>Bacteria</taxon>
        <taxon>Bacillati</taxon>
        <taxon>Actinomycetota</taxon>
        <taxon>Actinomycetes</taxon>
        <taxon>Frankiales</taxon>
        <taxon>Frankiaceae</taxon>
        <taxon>Pseudofrankia</taxon>
    </lineage>
</organism>
<keyword evidence="4" id="KW-1185">Reference proteome</keyword>
<feature type="compositionally biased region" description="Pro residues" evidence="1">
    <location>
        <begin position="213"/>
        <end position="235"/>
    </location>
</feature>
<dbReference type="STRING" id="1834516.BL253_23935"/>
<dbReference type="AlphaFoldDB" id="A0A1V2I644"/>
<evidence type="ECO:0000313" key="4">
    <source>
        <dbReference type="Proteomes" id="UP000188929"/>
    </source>
</evidence>
<feature type="compositionally biased region" description="Low complexity" evidence="1">
    <location>
        <begin position="236"/>
        <end position="257"/>
    </location>
</feature>
<feature type="transmembrane region" description="Helical" evidence="2">
    <location>
        <begin position="12"/>
        <end position="30"/>
    </location>
</feature>
<name>A0A1V2I644_9ACTN</name>